<dbReference type="SUPFAM" id="SSF55797">
    <property type="entry name" value="PR-1-like"/>
    <property type="match status" value="1"/>
</dbReference>
<feature type="chain" id="PRO_5045653818" evidence="1">
    <location>
        <begin position="23"/>
        <end position="274"/>
    </location>
</feature>
<dbReference type="Proteomes" id="UP001596283">
    <property type="component" value="Unassembled WGS sequence"/>
</dbReference>
<reference evidence="4" key="1">
    <citation type="journal article" date="2019" name="Int. J. Syst. Evol. Microbiol.">
        <title>The Global Catalogue of Microorganisms (GCM) 10K type strain sequencing project: providing services to taxonomists for standard genome sequencing and annotation.</title>
        <authorList>
            <consortium name="The Broad Institute Genomics Platform"/>
            <consortium name="The Broad Institute Genome Sequencing Center for Infectious Disease"/>
            <person name="Wu L."/>
            <person name="Ma J."/>
        </authorList>
    </citation>
    <scope>NUCLEOTIDE SEQUENCE [LARGE SCALE GENOMIC DNA]</scope>
    <source>
        <strain evidence="4">CCM 8908</strain>
    </source>
</reference>
<accession>A0ABW1TJ55</accession>
<gene>
    <name evidence="3" type="ORF">ACFP1C_12425</name>
</gene>
<dbReference type="EMBL" id="JBHSSI010000078">
    <property type="protein sequence ID" value="MFC6261740.1"/>
    <property type="molecule type" value="Genomic_DNA"/>
</dbReference>
<dbReference type="PANTHER" id="PTHR31157:SF1">
    <property type="entry name" value="SCP DOMAIN-CONTAINING PROTEIN"/>
    <property type="match status" value="1"/>
</dbReference>
<feature type="domain" description="SCP" evidence="2">
    <location>
        <begin position="145"/>
        <end position="265"/>
    </location>
</feature>
<dbReference type="RefSeq" id="WP_125685311.1">
    <property type="nucleotide sequence ID" value="NZ_JBHSSI010000078.1"/>
</dbReference>
<protein>
    <submittedName>
        <fullName evidence="3">CAP domain-containing protein</fullName>
    </submittedName>
</protein>
<evidence type="ECO:0000259" key="2">
    <source>
        <dbReference type="Pfam" id="PF00188"/>
    </source>
</evidence>
<dbReference type="InterPro" id="IPR014044">
    <property type="entry name" value="CAP_dom"/>
</dbReference>
<keyword evidence="4" id="KW-1185">Reference proteome</keyword>
<evidence type="ECO:0000313" key="4">
    <source>
        <dbReference type="Proteomes" id="UP001596283"/>
    </source>
</evidence>
<dbReference type="Gene3D" id="3.40.33.10">
    <property type="entry name" value="CAP"/>
    <property type="match status" value="1"/>
</dbReference>
<dbReference type="CDD" id="cd05379">
    <property type="entry name" value="CAP_bacterial"/>
    <property type="match status" value="1"/>
</dbReference>
<dbReference type="PANTHER" id="PTHR31157">
    <property type="entry name" value="SCP DOMAIN-CONTAINING PROTEIN"/>
    <property type="match status" value="1"/>
</dbReference>
<keyword evidence="1" id="KW-0732">Signal</keyword>
<feature type="signal peptide" evidence="1">
    <location>
        <begin position="1"/>
        <end position="22"/>
    </location>
</feature>
<proteinExistence type="predicted"/>
<evidence type="ECO:0000256" key="1">
    <source>
        <dbReference type="SAM" id="SignalP"/>
    </source>
</evidence>
<sequence length="274" mass="29991">MKILRQLKLVLVLALAIGGITSGVTPVAASQSTKAIVLKTTKVSATAYHATKGKIYHDTTLTKVAHNAKNYPRTTLYVTKHATIRKANHQRAIYYYIGKGKVKGWIWHGYLKAGKPAKKGTSVAKSAAKATFDATKMSQNFLVIVNQERAKLGVAPLTMNDKLTNLANQRAKDNADSNTLSHTDAQGNAMFEKEADQFGVGDWSTWSECLYMSGYNSLGFNFGKDAADGYLYDDADSDWGHRLNLISPTTTQIGIGWYVKAKTSTVYNAIDQTN</sequence>
<comment type="caution">
    <text evidence="3">The sequence shown here is derived from an EMBL/GenBank/DDBJ whole genome shotgun (WGS) entry which is preliminary data.</text>
</comment>
<evidence type="ECO:0000313" key="3">
    <source>
        <dbReference type="EMBL" id="MFC6261740.1"/>
    </source>
</evidence>
<dbReference type="InterPro" id="IPR035940">
    <property type="entry name" value="CAP_sf"/>
</dbReference>
<organism evidence="3 4">
    <name type="scientific">Levilactobacillus fujinensis</name>
    <dbReference type="NCBI Taxonomy" id="2486024"/>
    <lineage>
        <taxon>Bacteria</taxon>
        <taxon>Bacillati</taxon>
        <taxon>Bacillota</taxon>
        <taxon>Bacilli</taxon>
        <taxon>Lactobacillales</taxon>
        <taxon>Lactobacillaceae</taxon>
        <taxon>Levilactobacillus</taxon>
    </lineage>
</organism>
<dbReference type="Pfam" id="PF00188">
    <property type="entry name" value="CAP"/>
    <property type="match status" value="1"/>
</dbReference>
<name>A0ABW1TJ55_9LACO</name>